<name>A0A9P8P9F6_9ASCO</name>
<dbReference type="AlphaFoldDB" id="A0A9P8P9F6"/>
<gene>
    <name evidence="1" type="ORF">OGAPHI_003008</name>
</gene>
<keyword evidence="2" id="KW-1185">Reference proteome</keyword>
<reference evidence="1" key="2">
    <citation type="submission" date="2021-01" db="EMBL/GenBank/DDBJ databases">
        <authorList>
            <person name="Schikora-Tamarit M.A."/>
        </authorList>
    </citation>
    <scope>NUCLEOTIDE SEQUENCE</scope>
    <source>
        <strain evidence="1">CBS6075</strain>
    </source>
</reference>
<dbReference type="Proteomes" id="UP000769157">
    <property type="component" value="Unassembled WGS sequence"/>
</dbReference>
<evidence type="ECO:0000313" key="1">
    <source>
        <dbReference type="EMBL" id="KAH3667359.1"/>
    </source>
</evidence>
<reference evidence="1" key="1">
    <citation type="journal article" date="2021" name="Open Biol.">
        <title>Shared evolutionary footprints suggest mitochondrial oxidative damage underlies multiple complex I losses in fungi.</title>
        <authorList>
            <person name="Schikora-Tamarit M.A."/>
            <person name="Marcet-Houben M."/>
            <person name="Nosek J."/>
            <person name="Gabaldon T."/>
        </authorList>
    </citation>
    <scope>NUCLEOTIDE SEQUENCE</scope>
    <source>
        <strain evidence="1">CBS6075</strain>
    </source>
</reference>
<protein>
    <submittedName>
        <fullName evidence="1">Uncharacterized protein</fullName>
    </submittedName>
</protein>
<evidence type="ECO:0000313" key="2">
    <source>
        <dbReference type="Proteomes" id="UP000769157"/>
    </source>
</evidence>
<proteinExistence type="predicted"/>
<dbReference type="GeneID" id="70234975"/>
<dbReference type="RefSeq" id="XP_046062171.1">
    <property type="nucleotide sequence ID" value="XM_046203941.1"/>
</dbReference>
<organism evidence="1 2">
    <name type="scientific">Ogataea philodendri</name>
    <dbReference type="NCBI Taxonomy" id="1378263"/>
    <lineage>
        <taxon>Eukaryota</taxon>
        <taxon>Fungi</taxon>
        <taxon>Dikarya</taxon>
        <taxon>Ascomycota</taxon>
        <taxon>Saccharomycotina</taxon>
        <taxon>Pichiomycetes</taxon>
        <taxon>Pichiales</taxon>
        <taxon>Pichiaceae</taxon>
        <taxon>Ogataea</taxon>
    </lineage>
</organism>
<accession>A0A9P8P9F6</accession>
<comment type="caution">
    <text evidence="1">The sequence shown here is derived from an EMBL/GenBank/DDBJ whole genome shotgun (WGS) entry which is preliminary data.</text>
</comment>
<sequence length="85" mass="9514">MIPWNLTSSSYCDVERLFFSLILLNDWLRIRLRVFRTSGSSLAEDLGRIGDKGTFWGRSCFNVAAGSSFKVRSKTGSLFSTKVGV</sequence>
<dbReference type="EMBL" id="JAEUBE010000183">
    <property type="protein sequence ID" value="KAH3667359.1"/>
    <property type="molecule type" value="Genomic_DNA"/>
</dbReference>